<proteinExistence type="inferred from homology"/>
<keyword evidence="4" id="KW-0804">Transcription</keyword>
<evidence type="ECO:0000259" key="5">
    <source>
        <dbReference type="Pfam" id="PF04542"/>
    </source>
</evidence>
<comment type="similarity">
    <text evidence="1">Belongs to the sigma-70 factor family. ECF subfamily.</text>
</comment>
<dbReference type="InterPro" id="IPR007627">
    <property type="entry name" value="RNA_pol_sigma70_r2"/>
</dbReference>
<comment type="caution">
    <text evidence="7">The sequence shown here is derived from an EMBL/GenBank/DDBJ whole genome shotgun (WGS) entry which is preliminary data.</text>
</comment>
<gene>
    <name evidence="7" type="ORF">FJU30_16730</name>
</gene>
<feature type="domain" description="RNA polymerase sigma-70 region 2" evidence="5">
    <location>
        <begin position="15"/>
        <end position="80"/>
    </location>
</feature>
<keyword evidence="8" id="KW-1185">Reference proteome</keyword>
<evidence type="ECO:0000256" key="2">
    <source>
        <dbReference type="ARBA" id="ARBA00023015"/>
    </source>
</evidence>
<dbReference type="InterPro" id="IPR013324">
    <property type="entry name" value="RNA_pol_sigma_r3/r4-like"/>
</dbReference>
<reference evidence="7 8" key="1">
    <citation type="submission" date="2019-09" db="EMBL/GenBank/DDBJ databases">
        <authorList>
            <person name="Li Y."/>
        </authorList>
    </citation>
    <scope>NUCLEOTIDE SEQUENCE [LARGE SCALE GENOMIC DNA]</scope>
    <source>
        <strain evidence="7 8">L3-3HA</strain>
    </source>
</reference>
<organism evidence="7 8">
    <name type="scientific">Affinibrenneria salicis</name>
    <dbReference type="NCBI Taxonomy" id="2590031"/>
    <lineage>
        <taxon>Bacteria</taxon>
        <taxon>Pseudomonadati</taxon>
        <taxon>Pseudomonadota</taxon>
        <taxon>Gammaproteobacteria</taxon>
        <taxon>Enterobacterales</taxon>
        <taxon>Pectobacteriaceae</taxon>
        <taxon>Affinibrenneria</taxon>
    </lineage>
</organism>
<feature type="domain" description="RNA polymerase sigma factor 70 region 4 type 2" evidence="6">
    <location>
        <begin position="114"/>
        <end position="164"/>
    </location>
</feature>
<dbReference type="InterPro" id="IPR039425">
    <property type="entry name" value="RNA_pol_sigma-70-like"/>
</dbReference>
<dbReference type="RefSeq" id="WP_150436124.1">
    <property type="nucleotide sequence ID" value="NZ_VYKJ01000009.1"/>
</dbReference>
<dbReference type="GO" id="GO:0006352">
    <property type="term" value="P:DNA-templated transcription initiation"/>
    <property type="evidence" value="ECO:0007669"/>
    <property type="project" value="InterPro"/>
</dbReference>
<evidence type="ECO:0000259" key="6">
    <source>
        <dbReference type="Pfam" id="PF08281"/>
    </source>
</evidence>
<dbReference type="InterPro" id="IPR014284">
    <property type="entry name" value="RNA_pol_sigma-70_dom"/>
</dbReference>
<dbReference type="GO" id="GO:0016987">
    <property type="term" value="F:sigma factor activity"/>
    <property type="evidence" value="ECO:0007669"/>
    <property type="project" value="UniProtKB-KW"/>
</dbReference>
<sequence length="175" mass="19665">MPSANTLSPADLGQLYRQHHGWLQGVLRKRLGNICDAADLAQDVFLRLLVKPRSFDSHAGARAYLSVMAQGMCVDLWRRREIERAWLTALAAQPERAALSAEHNNIILETLYLVDAMLQSLPENVRAAFIMSQVQGMTYARIAQELQVSERSVKNYMSQAMLHCILLEAEQSVLS</sequence>
<dbReference type="Gene3D" id="1.10.1740.10">
    <property type="match status" value="1"/>
</dbReference>
<dbReference type="GO" id="GO:0003677">
    <property type="term" value="F:DNA binding"/>
    <property type="evidence" value="ECO:0007669"/>
    <property type="project" value="InterPro"/>
</dbReference>
<dbReference type="Gene3D" id="1.10.10.10">
    <property type="entry name" value="Winged helix-like DNA-binding domain superfamily/Winged helix DNA-binding domain"/>
    <property type="match status" value="1"/>
</dbReference>
<dbReference type="InterPro" id="IPR036388">
    <property type="entry name" value="WH-like_DNA-bd_sf"/>
</dbReference>
<evidence type="ECO:0000313" key="7">
    <source>
        <dbReference type="EMBL" id="KAA8998064.1"/>
    </source>
</evidence>
<keyword evidence="3" id="KW-0731">Sigma factor</keyword>
<dbReference type="SUPFAM" id="SSF88946">
    <property type="entry name" value="Sigma2 domain of RNA polymerase sigma factors"/>
    <property type="match status" value="1"/>
</dbReference>
<dbReference type="PANTHER" id="PTHR43133:SF63">
    <property type="entry name" value="RNA POLYMERASE SIGMA FACTOR FECI-RELATED"/>
    <property type="match status" value="1"/>
</dbReference>
<dbReference type="SUPFAM" id="SSF88659">
    <property type="entry name" value="Sigma3 and sigma4 domains of RNA polymerase sigma factors"/>
    <property type="match status" value="1"/>
</dbReference>
<protein>
    <submittedName>
        <fullName evidence="7">Sigma-70 family RNA polymerase sigma factor</fullName>
    </submittedName>
</protein>
<dbReference type="Proteomes" id="UP000335415">
    <property type="component" value="Unassembled WGS sequence"/>
</dbReference>
<dbReference type="EMBL" id="VYKJ01000009">
    <property type="protein sequence ID" value="KAA8998064.1"/>
    <property type="molecule type" value="Genomic_DNA"/>
</dbReference>
<dbReference type="InterPro" id="IPR013249">
    <property type="entry name" value="RNA_pol_sigma70_r4_t2"/>
</dbReference>
<evidence type="ECO:0000313" key="8">
    <source>
        <dbReference type="Proteomes" id="UP000335415"/>
    </source>
</evidence>
<dbReference type="AlphaFoldDB" id="A0A5J5FYC7"/>
<evidence type="ECO:0000256" key="3">
    <source>
        <dbReference type="ARBA" id="ARBA00023082"/>
    </source>
</evidence>
<dbReference type="Pfam" id="PF04542">
    <property type="entry name" value="Sigma70_r2"/>
    <property type="match status" value="1"/>
</dbReference>
<evidence type="ECO:0000256" key="4">
    <source>
        <dbReference type="ARBA" id="ARBA00023163"/>
    </source>
</evidence>
<dbReference type="PANTHER" id="PTHR43133">
    <property type="entry name" value="RNA POLYMERASE ECF-TYPE SIGMA FACTO"/>
    <property type="match status" value="1"/>
</dbReference>
<name>A0A5J5FYC7_9GAMM</name>
<dbReference type="NCBIfam" id="TIGR02937">
    <property type="entry name" value="sigma70-ECF"/>
    <property type="match status" value="1"/>
</dbReference>
<dbReference type="Pfam" id="PF08281">
    <property type="entry name" value="Sigma70_r4_2"/>
    <property type="match status" value="1"/>
</dbReference>
<dbReference type="OrthoDB" id="9797134at2"/>
<dbReference type="InterPro" id="IPR013325">
    <property type="entry name" value="RNA_pol_sigma_r2"/>
</dbReference>
<keyword evidence="2" id="KW-0805">Transcription regulation</keyword>
<accession>A0A5J5FYC7</accession>
<evidence type="ECO:0000256" key="1">
    <source>
        <dbReference type="ARBA" id="ARBA00010641"/>
    </source>
</evidence>